<dbReference type="CDD" id="cd07043">
    <property type="entry name" value="STAS_anti-anti-sigma_factors"/>
    <property type="match status" value="1"/>
</dbReference>
<evidence type="ECO:0000313" key="4">
    <source>
        <dbReference type="EMBL" id="RED53229.1"/>
    </source>
</evidence>
<dbReference type="NCBIfam" id="TIGR00377">
    <property type="entry name" value="ant_ant_sig"/>
    <property type="match status" value="1"/>
</dbReference>
<sequence>MEIREESSDGVLVLVPVDRVDGATAQAFSEKLDQAAARGERSILLDFSELKYISSTGLRAVLTLAKKSKASGSGFAVCSLIPHIREVFDMSGFSRIMTLAEDREAAYRALSN</sequence>
<dbReference type="Pfam" id="PF01740">
    <property type="entry name" value="STAS"/>
    <property type="match status" value="1"/>
</dbReference>
<reference evidence="4 5" key="1">
    <citation type="submission" date="2018-07" db="EMBL/GenBank/DDBJ databases">
        <title>Genomic Encyclopedia of Type Strains, Phase III (KMG-III): the genomes of soil and plant-associated and newly described type strains.</title>
        <authorList>
            <person name="Whitman W."/>
        </authorList>
    </citation>
    <scope>NUCLEOTIDE SEQUENCE [LARGE SCALE GENOMIC DNA]</scope>
    <source>
        <strain evidence="4 5">CECT 8488</strain>
    </source>
</reference>
<dbReference type="OrthoDB" id="280847at2"/>
<dbReference type="InterPro" id="IPR002645">
    <property type="entry name" value="STAS_dom"/>
</dbReference>
<protein>
    <recommendedName>
        <fullName evidence="2">Anti-sigma factor antagonist</fullName>
    </recommendedName>
</protein>
<dbReference type="InterPro" id="IPR036513">
    <property type="entry name" value="STAS_dom_sf"/>
</dbReference>
<dbReference type="AlphaFoldDB" id="A0A3D9HUW2"/>
<dbReference type="RefSeq" id="WP_115934387.1">
    <property type="nucleotide sequence ID" value="NZ_QRDW01000001.1"/>
</dbReference>
<evidence type="ECO:0000256" key="2">
    <source>
        <dbReference type="RuleBase" id="RU003749"/>
    </source>
</evidence>
<feature type="domain" description="STAS" evidence="3">
    <location>
        <begin position="1"/>
        <end position="112"/>
    </location>
</feature>
<dbReference type="Gene3D" id="3.30.750.24">
    <property type="entry name" value="STAS domain"/>
    <property type="match status" value="1"/>
</dbReference>
<dbReference type="SUPFAM" id="SSF52091">
    <property type="entry name" value="SpoIIaa-like"/>
    <property type="match status" value="1"/>
</dbReference>
<dbReference type="Proteomes" id="UP000256845">
    <property type="component" value="Unassembled WGS sequence"/>
</dbReference>
<dbReference type="GO" id="GO:0043856">
    <property type="term" value="F:anti-sigma factor antagonist activity"/>
    <property type="evidence" value="ECO:0007669"/>
    <property type="project" value="InterPro"/>
</dbReference>
<evidence type="ECO:0000259" key="3">
    <source>
        <dbReference type="PROSITE" id="PS50801"/>
    </source>
</evidence>
<organism evidence="4 5">
    <name type="scientific">Aestuariispira insulae</name>
    <dbReference type="NCBI Taxonomy" id="1461337"/>
    <lineage>
        <taxon>Bacteria</taxon>
        <taxon>Pseudomonadati</taxon>
        <taxon>Pseudomonadota</taxon>
        <taxon>Alphaproteobacteria</taxon>
        <taxon>Rhodospirillales</taxon>
        <taxon>Kiloniellaceae</taxon>
        <taxon>Aestuariispira</taxon>
    </lineage>
</organism>
<comment type="similarity">
    <text evidence="1 2">Belongs to the anti-sigma-factor antagonist family.</text>
</comment>
<dbReference type="EMBL" id="QRDW01000001">
    <property type="protein sequence ID" value="RED53229.1"/>
    <property type="molecule type" value="Genomic_DNA"/>
</dbReference>
<name>A0A3D9HUW2_9PROT</name>
<dbReference type="PROSITE" id="PS50801">
    <property type="entry name" value="STAS"/>
    <property type="match status" value="1"/>
</dbReference>
<dbReference type="PANTHER" id="PTHR33495">
    <property type="entry name" value="ANTI-SIGMA FACTOR ANTAGONIST TM_1081-RELATED-RELATED"/>
    <property type="match status" value="1"/>
</dbReference>
<evidence type="ECO:0000313" key="5">
    <source>
        <dbReference type="Proteomes" id="UP000256845"/>
    </source>
</evidence>
<comment type="caution">
    <text evidence="4">The sequence shown here is derived from an EMBL/GenBank/DDBJ whole genome shotgun (WGS) entry which is preliminary data.</text>
</comment>
<keyword evidence="5" id="KW-1185">Reference proteome</keyword>
<accession>A0A3D9HUW2</accession>
<dbReference type="PANTHER" id="PTHR33495:SF2">
    <property type="entry name" value="ANTI-SIGMA FACTOR ANTAGONIST TM_1081-RELATED"/>
    <property type="match status" value="1"/>
</dbReference>
<dbReference type="InterPro" id="IPR003658">
    <property type="entry name" value="Anti-sigma_ant"/>
</dbReference>
<gene>
    <name evidence="4" type="ORF">DFP90_10111</name>
</gene>
<evidence type="ECO:0000256" key="1">
    <source>
        <dbReference type="ARBA" id="ARBA00009013"/>
    </source>
</evidence>
<proteinExistence type="inferred from homology"/>